<evidence type="ECO:0000256" key="2">
    <source>
        <dbReference type="ARBA" id="ARBA00008174"/>
    </source>
</evidence>
<dbReference type="PANTHER" id="PTHR22940:SF4">
    <property type="entry name" value="PROTEIN TIMELESS HOMOLOG"/>
    <property type="match status" value="1"/>
</dbReference>
<accession>A0A4P9ZGQ0</accession>
<dbReference type="GO" id="GO:0000076">
    <property type="term" value="P:DNA replication checkpoint signaling"/>
    <property type="evidence" value="ECO:0007669"/>
    <property type="project" value="TreeGrafter"/>
</dbReference>
<evidence type="ECO:0000259" key="11">
    <source>
        <dbReference type="Pfam" id="PF04821"/>
    </source>
</evidence>
<dbReference type="GO" id="GO:0051321">
    <property type="term" value="P:meiotic cell cycle"/>
    <property type="evidence" value="ECO:0007669"/>
    <property type="project" value="UniProtKB-KW"/>
</dbReference>
<organism evidence="12 13">
    <name type="scientific">Metschnikowia bicuspidata</name>
    <dbReference type="NCBI Taxonomy" id="27322"/>
    <lineage>
        <taxon>Eukaryota</taxon>
        <taxon>Fungi</taxon>
        <taxon>Dikarya</taxon>
        <taxon>Ascomycota</taxon>
        <taxon>Saccharomycotina</taxon>
        <taxon>Pichiomycetes</taxon>
        <taxon>Metschnikowiaceae</taxon>
        <taxon>Metschnikowia</taxon>
    </lineage>
</organism>
<evidence type="ECO:0000256" key="9">
    <source>
        <dbReference type="ARBA" id="ARBA00023306"/>
    </source>
</evidence>
<evidence type="ECO:0000256" key="7">
    <source>
        <dbReference type="ARBA" id="ARBA00023242"/>
    </source>
</evidence>
<feature type="domain" description="Timeless N-terminal" evidence="11">
    <location>
        <begin position="73"/>
        <end position="372"/>
    </location>
</feature>
<dbReference type="EMBL" id="ML004445">
    <property type="protein sequence ID" value="RKP31210.1"/>
    <property type="molecule type" value="Genomic_DNA"/>
</dbReference>
<dbReference type="InterPro" id="IPR006906">
    <property type="entry name" value="Timeless_N"/>
</dbReference>
<evidence type="ECO:0000313" key="12">
    <source>
        <dbReference type="EMBL" id="RKP31210.1"/>
    </source>
</evidence>
<dbReference type="Pfam" id="PF04821">
    <property type="entry name" value="TIMELESS"/>
    <property type="match status" value="1"/>
</dbReference>
<name>A0A4P9ZGQ0_9ASCO</name>
<feature type="compositionally biased region" description="Acidic residues" evidence="10">
    <location>
        <begin position="1"/>
        <end position="17"/>
    </location>
</feature>
<evidence type="ECO:0000256" key="3">
    <source>
        <dbReference type="ARBA" id="ARBA00021529"/>
    </source>
</evidence>
<evidence type="ECO:0000256" key="5">
    <source>
        <dbReference type="ARBA" id="ARBA00022880"/>
    </source>
</evidence>
<feature type="region of interest" description="Disordered" evidence="10">
    <location>
        <begin position="1030"/>
        <end position="1100"/>
    </location>
</feature>
<comment type="similarity">
    <text evidence="2">Belongs to the timeless family.</text>
</comment>
<evidence type="ECO:0000256" key="10">
    <source>
        <dbReference type="SAM" id="MobiDB-lite"/>
    </source>
</evidence>
<keyword evidence="4" id="KW-0227">DNA damage</keyword>
<feature type="region of interest" description="Disordered" evidence="10">
    <location>
        <begin position="1"/>
        <end position="39"/>
    </location>
</feature>
<dbReference type="InterPro" id="IPR044998">
    <property type="entry name" value="Timeless"/>
</dbReference>
<keyword evidence="7" id="KW-0539">Nucleus</keyword>
<evidence type="ECO:0000313" key="13">
    <source>
        <dbReference type="Proteomes" id="UP000268321"/>
    </source>
</evidence>
<dbReference type="AlphaFoldDB" id="A0A4P9ZGQ0"/>
<feature type="compositionally biased region" description="Polar residues" evidence="10">
    <location>
        <begin position="1032"/>
        <end position="1044"/>
    </location>
</feature>
<evidence type="ECO:0000256" key="4">
    <source>
        <dbReference type="ARBA" id="ARBA00022763"/>
    </source>
</evidence>
<comment type="subcellular location">
    <subcellularLocation>
        <location evidence="1">Nucleus</location>
    </subcellularLocation>
</comment>
<evidence type="ECO:0000256" key="6">
    <source>
        <dbReference type="ARBA" id="ARBA00023204"/>
    </source>
</evidence>
<keyword evidence="6" id="KW-0234">DNA repair</keyword>
<reference evidence="13" key="1">
    <citation type="journal article" date="2018" name="Nat. Microbiol.">
        <title>Leveraging single-cell genomics to expand the fungal tree of life.</title>
        <authorList>
            <person name="Ahrendt S.R."/>
            <person name="Quandt C.A."/>
            <person name="Ciobanu D."/>
            <person name="Clum A."/>
            <person name="Salamov A."/>
            <person name="Andreopoulos B."/>
            <person name="Cheng J.F."/>
            <person name="Woyke T."/>
            <person name="Pelin A."/>
            <person name="Henrissat B."/>
            <person name="Reynolds N.K."/>
            <person name="Benny G.L."/>
            <person name="Smith M.E."/>
            <person name="James T.Y."/>
            <person name="Grigoriev I.V."/>
        </authorList>
    </citation>
    <scope>NUCLEOTIDE SEQUENCE [LARGE SCALE GENOMIC DNA]</scope>
    <source>
        <strain evidence="13">Baker2002</strain>
    </source>
</reference>
<feature type="region of interest" description="Disordered" evidence="10">
    <location>
        <begin position="1175"/>
        <end position="1195"/>
    </location>
</feature>
<dbReference type="OrthoDB" id="310853at2759"/>
<keyword evidence="8" id="KW-0469">Meiosis</keyword>
<dbReference type="PANTHER" id="PTHR22940">
    <property type="entry name" value="TIMEOUT/TIMELESS-2"/>
    <property type="match status" value="1"/>
</dbReference>
<dbReference type="GO" id="GO:0006281">
    <property type="term" value="P:DNA repair"/>
    <property type="evidence" value="ECO:0007669"/>
    <property type="project" value="UniProtKB-KW"/>
</dbReference>
<keyword evidence="5" id="KW-0236">DNA replication inhibitor</keyword>
<evidence type="ECO:0000256" key="8">
    <source>
        <dbReference type="ARBA" id="ARBA00023254"/>
    </source>
</evidence>
<protein>
    <recommendedName>
        <fullName evidence="3">Topoisomerase 1-associated factor 1</fullName>
    </recommendedName>
</protein>
<dbReference type="Proteomes" id="UP000268321">
    <property type="component" value="Unassembled WGS sequence"/>
</dbReference>
<keyword evidence="9" id="KW-0131">Cell cycle</keyword>
<keyword evidence="13" id="KW-1185">Reference proteome</keyword>
<dbReference type="GO" id="GO:0043111">
    <property type="term" value="P:replication fork arrest"/>
    <property type="evidence" value="ECO:0007669"/>
    <property type="project" value="TreeGrafter"/>
</dbReference>
<proteinExistence type="inferred from homology"/>
<evidence type="ECO:0000256" key="1">
    <source>
        <dbReference type="ARBA" id="ARBA00004123"/>
    </source>
</evidence>
<dbReference type="GO" id="GO:0003677">
    <property type="term" value="F:DNA binding"/>
    <property type="evidence" value="ECO:0007669"/>
    <property type="project" value="TreeGrafter"/>
</dbReference>
<gene>
    <name evidence="12" type="ORF">METBISCDRAFT_14604</name>
</gene>
<dbReference type="GO" id="GO:0031298">
    <property type="term" value="C:replication fork protection complex"/>
    <property type="evidence" value="ECO:0007669"/>
    <property type="project" value="TreeGrafter"/>
</dbReference>
<sequence>MSDSSNDELADFIEDDQQSPHSPADAPPPNDRLADLAGPPRAVDPANKILGAHIAVLVSALGGPDHASDTGLYKLGVDALACLRDLKRWIRAVDERSLSWEVSLACAECGLVQNDLTVILCQWDKPRSGVMRTRTTDKIMVACLELLVLLTWPTDVNSKTTADDYSARAKMRIAQLRYKHHILTYRGGRTLKAALRLGLPALRASHSERTPRDLSILRLLVYFIRNLLYIEPLAAFKGARAVSNALPYPASIPAEELSVAAVASVFGANNVFMFLTSIAHSILGSIRDERFGFLAMECLWLLTREVDVDALFVTEMRAGDTAAVADALRVVPPAGTAAGLDLSALLSEEERRKKRLHSAMATRHGRFGTLLSLQSADKSASLAVSGQRALASTYSTLQKLDQSKRWHKTATFRYNSNAYVRTPAGPLRGAALTAFLAFVDQLLASGSFDNLVTFFSGHLTNVANSTAGRACLLSATDAPDLAAYFLTVAWFFRFKRVHWSADQNAYSHQNASDVASQDAPDYGSVGAALSEVNFILLVAYVRSAYQSKDYSSLHVAMVCLCEMVLIANSLFSKKRTARELELASAADINKDRELAEGILRKLFVQKEFLDVCVNIPKTAHRHSPEYLGVAVSLVHLLLRAFEALSNEDVHLFLRTRRRMRKLGVRGGLNHEMDREHWHLIDRGSDDEDDAEQVRVITHERKLDFRAAEARFFHPHIVSTHVRYLIAHEDLSAAEIKMALSYFYRLFVLRRDHSALYRLDFVVLLSALQSSLARGTSIRRHVDEFLVYFMKRFLRALATFPTAIEVLFPRFERDEYCAFLSHGDVAVFAPTAPARINNYFDADSLQPRAAPVMQFVDPKMLLDAKVAALTYHLLKKKNTTRLLAVLADEFVRIATETLRSDRSASALRLGLAHRRLVVSNLLVRLLLSTAGFDLPFLQNDETEFRRDASPDALRAASDLVRRWTRQHQHGSGDIEPFLDQFQHLLFSEEQLAYGAAALQKRRSSEPLPPAPDVDPATVEILIGLARRRKHEAQTASRLYNDTDMSGGSGADVSAPTSRRRAEGGHVELSSSDDEIQAPRRKRVRGTRGSDSAHVQEPVARTPISAALVGESDDDSDTEATREFYEREARLRELIALRGGVASKDDLRVFQESWAGLALTGEVRSAVTRAAGLFSTYSDSDDAEVPGSEPVRKKRVL</sequence>